<feature type="region of interest" description="Disordered" evidence="1">
    <location>
        <begin position="92"/>
        <end position="117"/>
    </location>
</feature>
<organism evidence="2 3">
    <name type="scientific">Orchesella dallaii</name>
    <dbReference type="NCBI Taxonomy" id="48710"/>
    <lineage>
        <taxon>Eukaryota</taxon>
        <taxon>Metazoa</taxon>
        <taxon>Ecdysozoa</taxon>
        <taxon>Arthropoda</taxon>
        <taxon>Hexapoda</taxon>
        <taxon>Collembola</taxon>
        <taxon>Entomobryomorpha</taxon>
        <taxon>Entomobryoidea</taxon>
        <taxon>Orchesellidae</taxon>
        <taxon>Orchesellinae</taxon>
        <taxon>Orchesella</taxon>
    </lineage>
</organism>
<protein>
    <submittedName>
        <fullName evidence="2">Uncharacterized protein</fullName>
    </submittedName>
</protein>
<proteinExistence type="predicted"/>
<comment type="caution">
    <text evidence="2">The sequence shown here is derived from an EMBL/GenBank/DDBJ whole genome shotgun (WGS) entry which is preliminary data.</text>
</comment>
<feature type="compositionally biased region" description="Acidic residues" evidence="1">
    <location>
        <begin position="99"/>
        <end position="109"/>
    </location>
</feature>
<gene>
    <name evidence="2" type="ORF">ODALV1_LOCUS25125</name>
</gene>
<dbReference type="Proteomes" id="UP001642540">
    <property type="component" value="Unassembled WGS sequence"/>
</dbReference>
<dbReference type="EMBL" id="CAXLJM020000099">
    <property type="protein sequence ID" value="CAL8133559.1"/>
    <property type="molecule type" value="Genomic_DNA"/>
</dbReference>
<evidence type="ECO:0000313" key="3">
    <source>
        <dbReference type="Proteomes" id="UP001642540"/>
    </source>
</evidence>
<evidence type="ECO:0000256" key="1">
    <source>
        <dbReference type="SAM" id="MobiDB-lite"/>
    </source>
</evidence>
<accession>A0ABP1RRE0</accession>
<evidence type="ECO:0000313" key="2">
    <source>
        <dbReference type="EMBL" id="CAL8133559.1"/>
    </source>
</evidence>
<name>A0ABP1RRE0_9HEXA</name>
<keyword evidence="3" id="KW-1185">Reference proteome</keyword>
<reference evidence="2 3" key="1">
    <citation type="submission" date="2024-08" db="EMBL/GenBank/DDBJ databases">
        <authorList>
            <person name="Cucini C."/>
            <person name="Frati F."/>
        </authorList>
    </citation>
    <scope>NUCLEOTIDE SEQUENCE [LARGE SCALE GENOMIC DNA]</scope>
</reference>
<sequence>MSKRMRLIKESDFNELSKLGSVNPLTETSFIRDNYTANEILDSKTIPDDIKVQLYSSVMSGIGEQLQQILNKPILVKDVTSLNDEDRPEIETDNISSENIDETSTEEGDTNTSFTSTTSAIQLNSIDEDLLQKLPEKCRKKASNIMITLKTNPKIIQWNKYGEVSFLGKEFEPGTSIVDLLSYCVHDLKWAIAPKGTNRFLLSIKNANVPLSLLKNDLRKQMSEEFDDLVAVKSAGTSQLKIDEMKKRFKGWVSIDETEEADFNFSPNSASTPRRE</sequence>